<proteinExistence type="predicted"/>
<keyword evidence="2" id="KW-0677">Repeat</keyword>
<evidence type="ECO:0000256" key="2">
    <source>
        <dbReference type="ARBA" id="ARBA00022737"/>
    </source>
</evidence>
<feature type="compositionally biased region" description="Polar residues" evidence="4">
    <location>
        <begin position="46"/>
        <end position="65"/>
    </location>
</feature>
<reference evidence="6 8" key="2">
    <citation type="submission" date="2023-09" db="EMBL/GenBank/DDBJ databases">
        <title>Complete-Gapless Cercospora beticola genome.</title>
        <authorList>
            <person name="Wyatt N.A."/>
            <person name="Spanner R.E."/>
            <person name="Bolton M.D."/>
        </authorList>
    </citation>
    <scope>NUCLEOTIDE SEQUENCE [LARGE SCALE GENOMIC DNA]</scope>
    <source>
        <strain evidence="6">Cb09-40</strain>
    </source>
</reference>
<evidence type="ECO:0000313" key="7">
    <source>
        <dbReference type="Proteomes" id="UP000230605"/>
    </source>
</evidence>
<sequence>MALLSSIRSLTLDLPPSCIQFCPARPDIFAVGTYFLHRNEDRDSSQENSESALPTTNSNPSSAENAATAIPQKRTGSLILYEISHDKNITEVFSLATDFAILDLQWAPHPDKLVGSNDPLLAVAGSTGLLAFYRLKTRPTASDTAAQQQSQTELVLSCVKQVTDDTTLVLSLTWHPVRPNVLGLTLSDGRVVLCMSESRDEHADAAVVACWDPNAVLSMHDVHEHELEAWIMNFTPENDAKVLSGGDDMMLLCSQDIASAQSDPAEEQEYAMQWQDRKLHQAGVTAILPLSDTLVVTGSYDDHIRLLSLPAVGRRKVLAELNLGGGVWRLKLLTPPSSHVAQPSHIESGGGIHSSSTSTADADHASGQHTLTPPMSALQDHQDQNQTTSSHFVLLCSCMHAGTRIVRLQRSSRKDEDDDWTFSVIARFEEHKSMNYGSDVQPRSDVENPLQTTTIVSTSFYDKLLCLWQIDGETLKEPQ</sequence>
<dbReference type="PANTHER" id="PTHR46042:SF1">
    <property type="entry name" value="DIPHTHINE METHYLTRANSFERASE"/>
    <property type="match status" value="1"/>
</dbReference>
<dbReference type="Proteomes" id="UP001302367">
    <property type="component" value="Chromosome 8"/>
</dbReference>
<accession>A0A2G5HUV6</accession>
<dbReference type="OrthoDB" id="1930760at2759"/>
<dbReference type="PANTHER" id="PTHR46042">
    <property type="entry name" value="DIPHTHINE METHYLTRANSFERASE"/>
    <property type="match status" value="1"/>
</dbReference>
<dbReference type="GO" id="GO:0017183">
    <property type="term" value="P:protein histidyl modification to diphthamide"/>
    <property type="evidence" value="ECO:0007669"/>
    <property type="project" value="TreeGrafter"/>
</dbReference>
<dbReference type="AlphaFoldDB" id="A0A2G5HUV6"/>
<evidence type="ECO:0008006" key="9">
    <source>
        <dbReference type="Google" id="ProtNLM"/>
    </source>
</evidence>
<evidence type="ECO:0000256" key="3">
    <source>
        <dbReference type="ARBA" id="ARBA00043952"/>
    </source>
</evidence>
<dbReference type="EMBL" id="LKMD01000103">
    <property type="protein sequence ID" value="PIA96073.1"/>
    <property type="molecule type" value="Genomic_DNA"/>
</dbReference>
<keyword evidence="8" id="KW-1185">Reference proteome</keyword>
<dbReference type="Proteomes" id="UP000230605">
    <property type="component" value="Chromosome 8"/>
</dbReference>
<dbReference type="GO" id="GO:0061685">
    <property type="term" value="F:diphthine methylesterase activity"/>
    <property type="evidence" value="ECO:0007669"/>
    <property type="project" value="TreeGrafter"/>
</dbReference>
<feature type="region of interest" description="Disordered" evidence="4">
    <location>
        <begin position="40"/>
        <end position="68"/>
    </location>
</feature>
<feature type="region of interest" description="Disordered" evidence="4">
    <location>
        <begin position="339"/>
        <end position="383"/>
    </location>
</feature>
<comment type="pathway">
    <text evidence="3">Protein modification.</text>
</comment>
<dbReference type="SUPFAM" id="SSF50978">
    <property type="entry name" value="WD40 repeat-like"/>
    <property type="match status" value="1"/>
</dbReference>
<gene>
    <name evidence="5" type="ORF">CB0940_10498</name>
    <name evidence="6" type="ORF">RHO25_011878</name>
</gene>
<keyword evidence="1" id="KW-0853">WD repeat</keyword>
<evidence type="ECO:0000256" key="1">
    <source>
        <dbReference type="ARBA" id="ARBA00022574"/>
    </source>
</evidence>
<evidence type="ECO:0000256" key="4">
    <source>
        <dbReference type="SAM" id="MobiDB-lite"/>
    </source>
</evidence>
<name>A0A2G5HUV6_CERBT</name>
<dbReference type="EMBL" id="CP134191">
    <property type="protein sequence ID" value="WPB07217.1"/>
    <property type="molecule type" value="Genomic_DNA"/>
</dbReference>
<reference evidence="5 7" key="1">
    <citation type="submission" date="2015-10" db="EMBL/GenBank/DDBJ databases">
        <title>The cercosporin biosynthetic gene cluster was horizontally transferred to several fungal lineages and shown to be expanded in Cercospora beticola based on microsynteny with recipient genomes.</title>
        <authorList>
            <person name="De Jonge R."/>
            <person name="Ebert M.K."/>
            <person name="Suttle J.C."/>
            <person name="Jurick Ii W.M."/>
            <person name="Secor G.A."/>
            <person name="Thomma B.P."/>
            <person name="Van De Peer Y."/>
            <person name="Bolton M.D."/>
        </authorList>
    </citation>
    <scope>NUCLEOTIDE SEQUENCE [LARGE SCALE GENOMIC DNA]</scope>
    <source>
        <strain evidence="5 7">09-40</strain>
    </source>
</reference>
<dbReference type="InterPro" id="IPR015943">
    <property type="entry name" value="WD40/YVTN_repeat-like_dom_sf"/>
</dbReference>
<dbReference type="Gene3D" id="2.130.10.10">
    <property type="entry name" value="YVTN repeat-like/Quinoprotein amine dehydrogenase"/>
    <property type="match status" value="1"/>
</dbReference>
<evidence type="ECO:0000313" key="8">
    <source>
        <dbReference type="Proteomes" id="UP001302367"/>
    </source>
</evidence>
<evidence type="ECO:0000313" key="5">
    <source>
        <dbReference type="EMBL" id="PIA96073.1"/>
    </source>
</evidence>
<evidence type="ECO:0000313" key="6">
    <source>
        <dbReference type="EMBL" id="WPB07217.1"/>
    </source>
</evidence>
<organism evidence="5 7">
    <name type="scientific">Cercospora beticola</name>
    <name type="common">Sugarbeet leaf spot fungus</name>
    <dbReference type="NCBI Taxonomy" id="122368"/>
    <lineage>
        <taxon>Eukaryota</taxon>
        <taxon>Fungi</taxon>
        <taxon>Dikarya</taxon>
        <taxon>Ascomycota</taxon>
        <taxon>Pezizomycotina</taxon>
        <taxon>Dothideomycetes</taxon>
        <taxon>Dothideomycetidae</taxon>
        <taxon>Mycosphaerellales</taxon>
        <taxon>Mycosphaerellaceae</taxon>
        <taxon>Cercospora</taxon>
    </lineage>
</organism>
<protein>
    <recommendedName>
        <fullName evidence="9">Diphthine methyltransferase</fullName>
    </recommendedName>
</protein>
<dbReference type="InterPro" id="IPR036322">
    <property type="entry name" value="WD40_repeat_dom_sf"/>
</dbReference>
<dbReference type="InterPro" id="IPR052415">
    <property type="entry name" value="Diphthine_MTase"/>
</dbReference>
<dbReference type="GO" id="GO:0005737">
    <property type="term" value="C:cytoplasm"/>
    <property type="evidence" value="ECO:0007669"/>
    <property type="project" value="TreeGrafter"/>
</dbReference>